<dbReference type="Proteomes" id="UP001234989">
    <property type="component" value="Chromosome 10"/>
</dbReference>
<keyword evidence="1" id="KW-0732">Signal</keyword>
<name>A0AAF0ZUX0_SOLVR</name>
<organism evidence="2 3">
    <name type="scientific">Solanum verrucosum</name>
    <dbReference type="NCBI Taxonomy" id="315347"/>
    <lineage>
        <taxon>Eukaryota</taxon>
        <taxon>Viridiplantae</taxon>
        <taxon>Streptophyta</taxon>
        <taxon>Embryophyta</taxon>
        <taxon>Tracheophyta</taxon>
        <taxon>Spermatophyta</taxon>
        <taxon>Magnoliopsida</taxon>
        <taxon>eudicotyledons</taxon>
        <taxon>Gunneridae</taxon>
        <taxon>Pentapetalae</taxon>
        <taxon>asterids</taxon>
        <taxon>lamiids</taxon>
        <taxon>Solanales</taxon>
        <taxon>Solanaceae</taxon>
        <taxon>Solanoideae</taxon>
        <taxon>Solaneae</taxon>
        <taxon>Solanum</taxon>
    </lineage>
</organism>
<reference evidence="2" key="1">
    <citation type="submission" date="2023-08" db="EMBL/GenBank/DDBJ databases">
        <title>A de novo genome assembly of Solanum verrucosum Schlechtendal, a Mexican diploid species geographically isolated from the other diploid A-genome species in potato relatives.</title>
        <authorList>
            <person name="Hosaka K."/>
        </authorList>
    </citation>
    <scope>NUCLEOTIDE SEQUENCE</scope>
    <source>
        <tissue evidence="2">Young leaves</tissue>
    </source>
</reference>
<evidence type="ECO:0000313" key="2">
    <source>
        <dbReference type="EMBL" id="WMV50255.1"/>
    </source>
</evidence>
<feature type="chain" id="PRO_5042109419" evidence="1">
    <location>
        <begin position="16"/>
        <end position="111"/>
    </location>
</feature>
<proteinExistence type="predicted"/>
<keyword evidence="3" id="KW-1185">Reference proteome</keyword>
<accession>A0AAF0ZUX0</accession>
<dbReference type="EMBL" id="CP133621">
    <property type="protein sequence ID" value="WMV50255.1"/>
    <property type="molecule type" value="Genomic_DNA"/>
</dbReference>
<sequence length="111" mass="12651">MWVLLIGRSLRPLFLIGSFPLRCWNLRELVRDVHRLARLGVLLVYSTKGGIMVHNGSKSFFVADVKAKQGLNPILVELEEAVLKKSVKAFSQGEMVYLEIKVVYVFQMLMT</sequence>
<protein>
    <submittedName>
        <fullName evidence="2">Uncharacterized protein</fullName>
    </submittedName>
</protein>
<evidence type="ECO:0000256" key="1">
    <source>
        <dbReference type="SAM" id="SignalP"/>
    </source>
</evidence>
<dbReference type="AlphaFoldDB" id="A0AAF0ZUX0"/>
<gene>
    <name evidence="2" type="ORF">MTR67_043640</name>
</gene>
<evidence type="ECO:0000313" key="3">
    <source>
        <dbReference type="Proteomes" id="UP001234989"/>
    </source>
</evidence>
<feature type="signal peptide" evidence="1">
    <location>
        <begin position="1"/>
        <end position="15"/>
    </location>
</feature>